<accession>A0A9P0E8Y6</accession>
<dbReference type="EMBL" id="OV725077">
    <property type="protein sequence ID" value="CAH1390672.1"/>
    <property type="molecule type" value="Genomic_DNA"/>
</dbReference>
<keyword evidence="3" id="KW-0949">S-adenosyl-L-methionine</keyword>
<evidence type="ECO:0000256" key="1">
    <source>
        <dbReference type="ARBA" id="ARBA00022603"/>
    </source>
</evidence>
<evidence type="ECO:0000313" key="4">
    <source>
        <dbReference type="EMBL" id="CAH1390672.1"/>
    </source>
</evidence>
<dbReference type="Proteomes" id="UP001152798">
    <property type="component" value="Chromosome 1"/>
</dbReference>
<evidence type="ECO:0000256" key="2">
    <source>
        <dbReference type="ARBA" id="ARBA00022679"/>
    </source>
</evidence>
<dbReference type="AlphaFoldDB" id="A0A9P0E8Y6"/>
<dbReference type="NCBIfam" id="TIGR00537">
    <property type="entry name" value="hemK_rel_arch"/>
    <property type="match status" value="1"/>
</dbReference>
<dbReference type="InterPro" id="IPR029063">
    <property type="entry name" value="SAM-dependent_MTases_sf"/>
</dbReference>
<dbReference type="OrthoDB" id="5399166at2759"/>
<dbReference type="GO" id="GO:0008276">
    <property type="term" value="F:protein methyltransferase activity"/>
    <property type="evidence" value="ECO:0007669"/>
    <property type="project" value="TreeGrafter"/>
</dbReference>
<dbReference type="PANTHER" id="PTHR45875:SF1">
    <property type="entry name" value="METHYLTRANSFERASE N6AMT1"/>
    <property type="match status" value="1"/>
</dbReference>
<protein>
    <submittedName>
        <fullName evidence="4">Uncharacterized protein</fullName>
    </submittedName>
</protein>
<proteinExistence type="predicted"/>
<name>A0A9P0E8Y6_NEZVI</name>
<dbReference type="Gene3D" id="3.40.50.150">
    <property type="entry name" value="Vaccinia Virus protein VP39"/>
    <property type="match status" value="1"/>
</dbReference>
<dbReference type="InterPro" id="IPR052190">
    <property type="entry name" value="Euk-Arch_PrmC-MTase"/>
</dbReference>
<gene>
    <name evidence="4" type="ORF">NEZAVI_LOCUS1838</name>
</gene>
<dbReference type="GO" id="GO:0008757">
    <property type="term" value="F:S-adenosylmethionine-dependent methyltransferase activity"/>
    <property type="evidence" value="ECO:0007669"/>
    <property type="project" value="TreeGrafter"/>
</dbReference>
<keyword evidence="2" id="KW-0808">Transferase</keyword>
<keyword evidence="1" id="KW-0489">Methyltransferase</keyword>
<dbReference type="SUPFAM" id="SSF53335">
    <property type="entry name" value="S-adenosyl-L-methionine-dependent methyltransferases"/>
    <property type="match status" value="1"/>
</dbReference>
<evidence type="ECO:0000313" key="5">
    <source>
        <dbReference type="Proteomes" id="UP001152798"/>
    </source>
</evidence>
<reference evidence="4" key="1">
    <citation type="submission" date="2022-01" db="EMBL/GenBank/DDBJ databases">
        <authorList>
            <person name="King R."/>
        </authorList>
    </citation>
    <scope>NUCLEOTIDE SEQUENCE</scope>
</reference>
<dbReference type="PANTHER" id="PTHR45875">
    <property type="entry name" value="METHYLTRANSFERASE N6AMT1"/>
    <property type="match status" value="1"/>
</dbReference>
<keyword evidence="5" id="KW-1185">Reference proteome</keyword>
<evidence type="ECO:0000256" key="3">
    <source>
        <dbReference type="ARBA" id="ARBA00022691"/>
    </source>
</evidence>
<dbReference type="GO" id="GO:0035657">
    <property type="term" value="C:eRF1 methyltransferase complex"/>
    <property type="evidence" value="ECO:0007669"/>
    <property type="project" value="TreeGrafter"/>
</dbReference>
<organism evidence="4 5">
    <name type="scientific">Nezara viridula</name>
    <name type="common">Southern green stink bug</name>
    <name type="synonym">Cimex viridulus</name>
    <dbReference type="NCBI Taxonomy" id="85310"/>
    <lineage>
        <taxon>Eukaryota</taxon>
        <taxon>Metazoa</taxon>
        <taxon>Ecdysozoa</taxon>
        <taxon>Arthropoda</taxon>
        <taxon>Hexapoda</taxon>
        <taxon>Insecta</taxon>
        <taxon>Pterygota</taxon>
        <taxon>Neoptera</taxon>
        <taxon>Paraneoptera</taxon>
        <taxon>Hemiptera</taxon>
        <taxon>Heteroptera</taxon>
        <taxon>Panheteroptera</taxon>
        <taxon>Pentatomomorpha</taxon>
        <taxon>Pentatomoidea</taxon>
        <taxon>Pentatomidae</taxon>
        <taxon>Pentatominae</taxon>
        <taxon>Nezara</taxon>
    </lineage>
</organism>
<dbReference type="InterPro" id="IPR004557">
    <property type="entry name" value="PrmC-related"/>
</dbReference>
<dbReference type="GO" id="GO:0032259">
    <property type="term" value="P:methylation"/>
    <property type="evidence" value="ECO:0007669"/>
    <property type="project" value="UniProtKB-KW"/>
</dbReference>
<sequence>MEIKEKFQEHLWDLNAYDGKVYEPKEDTLFFLETLESDLPMIKSLNPATILEIGSGSGLVISSLSEVFRKSFCLAIDINPSACLATVNTSKLNKTSVNAVQGDLINGMVLKNLIDVLIINLIYLPSKSQILDDSTAKAWSGGMDGKAIIERLLPQLNDLMSEKSVGYLLAISNTSPRQIEKMLEGMGFTAGNIQIKTLTSLNYALIRFTKGI</sequence>